<evidence type="ECO:0000313" key="3">
    <source>
        <dbReference type="Proteomes" id="UP001152795"/>
    </source>
</evidence>
<protein>
    <submittedName>
        <fullName evidence="2">Uncharacterized protein</fullName>
    </submittedName>
</protein>
<organism evidence="2 3">
    <name type="scientific">Paramuricea clavata</name>
    <name type="common">Red gorgonian</name>
    <name type="synonym">Violescent sea-whip</name>
    <dbReference type="NCBI Taxonomy" id="317549"/>
    <lineage>
        <taxon>Eukaryota</taxon>
        <taxon>Metazoa</taxon>
        <taxon>Cnidaria</taxon>
        <taxon>Anthozoa</taxon>
        <taxon>Octocorallia</taxon>
        <taxon>Malacalcyonacea</taxon>
        <taxon>Plexauridae</taxon>
        <taxon>Paramuricea</taxon>
    </lineage>
</organism>
<gene>
    <name evidence="2" type="ORF">PACLA_8A066139</name>
</gene>
<dbReference type="AlphaFoldDB" id="A0A7D9JUA5"/>
<feature type="non-terminal residue" evidence="2">
    <location>
        <position position="1"/>
    </location>
</feature>
<feature type="region of interest" description="Disordered" evidence="1">
    <location>
        <begin position="42"/>
        <end position="107"/>
    </location>
</feature>
<evidence type="ECO:0000256" key="1">
    <source>
        <dbReference type="SAM" id="MobiDB-lite"/>
    </source>
</evidence>
<proteinExistence type="predicted"/>
<reference evidence="2" key="1">
    <citation type="submission" date="2020-04" db="EMBL/GenBank/DDBJ databases">
        <authorList>
            <person name="Alioto T."/>
            <person name="Alioto T."/>
            <person name="Gomez Garrido J."/>
        </authorList>
    </citation>
    <scope>NUCLEOTIDE SEQUENCE</scope>
    <source>
        <strain evidence="2">A484AB</strain>
    </source>
</reference>
<dbReference type="OrthoDB" id="2135488at2759"/>
<comment type="caution">
    <text evidence="2">The sequence shown here is derived from an EMBL/GenBank/DDBJ whole genome shotgun (WGS) entry which is preliminary data.</text>
</comment>
<dbReference type="EMBL" id="CACRXK020022225">
    <property type="protein sequence ID" value="CAB4036606.1"/>
    <property type="molecule type" value="Genomic_DNA"/>
</dbReference>
<dbReference type="InterPro" id="IPR037517">
    <property type="entry name" value="HDAG_dom"/>
</dbReference>
<sequence length="140" mass="14870">MECPYLNRGALLATIGAQPAPAKHFTLRRKPKSAALKAELFQKATESSSGLKRSHSMLAGSTNAGSLKRSDSTGKSPVKQNVPLARVHSKTAPTTGTSALRGLSAASLKQQNRTAKLLDINEQPIGGGVREAKRRKKLIT</sequence>
<keyword evidence="3" id="KW-1185">Reference proteome</keyword>
<dbReference type="Proteomes" id="UP001152795">
    <property type="component" value="Unassembled WGS sequence"/>
</dbReference>
<name>A0A7D9JUA5_PARCT</name>
<dbReference type="PROSITE" id="PS51838">
    <property type="entry name" value="HDAG"/>
    <property type="match status" value="1"/>
</dbReference>
<accession>A0A7D9JUA5</accession>
<evidence type="ECO:0000313" key="2">
    <source>
        <dbReference type="EMBL" id="CAB4036606.1"/>
    </source>
</evidence>